<evidence type="ECO:0000313" key="1">
    <source>
        <dbReference type="EMBL" id="PXF49151.1"/>
    </source>
</evidence>
<dbReference type="EMBL" id="NBIV01000008">
    <property type="protein sequence ID" value="PXF49151.1"/>
    <property type="molecule type" value="Genomic_DNA"/>
</dbReference>
<sequence>MPRPSDPRLTVGNVVNTRATLITSDAECKRLFGSIWKTKCLIGNVVNVVDSIETGRHQTSVTVARELPIRTKRCFINLCSLKMGTPEQEKIPHVTDDNTIQPANDTQTVTEIENAVLPANYSASATGVGGVSIQVHERVWTDKKGHLDLNGSIPDRLWKVIGPAGDIIVQNHTQYVMQ</sequence>
<name>A0A2V3J3X1_9FLOR</name>
<gene>
    <name evidence="1" type="ORF">BWQ96_01100</name>
</gene>
<accession>A0A2V3J3X1</accession>
<protein>
    <submittedName>
        <fullName evidence="1">Uncharacterized protein</fullName>
    </submittedName>
</protein>
<proteinExistence type="predicted"/>
<evidence type="ECO:0000313" key="2">
    <source>
        <dbReference type="Proteomes" id="UP000247409"/>
    </source>
</evidence>
<organism evidence="1 2">
    <name type="scientific">Gracilariopsis chorda</name>
    <dbReference type="NCBI Taxonomy" id="448386"/>
    <lineage>
        <taxon>Eukaryota</taxon>
        <taxon>Rhodophyta</taxon>
        <taxon>Florideophyceae</taxon>
        <taxon>Rhodymeniophycidae</taxon>
        <taxon>Gracilariales</taxon>
        <taxon>Gracilariaceae</taxon>
        <taxon>Gracilariopsis</taxon>
    </lineage>
</organism>
<dbReference type="Proteomes" id="UP000247409">
    <property type="component" value="Unassembled WGS sequence"/>
</dbReference>
<comment type="caution">
    <text evidence="1">The sequence shown here is derived from an EMBL/GenBank/DDBJ whole genome shotgun (WGS) entry which is preliminary data.</text>
</comment>
<keyword evidence="2" id="KW-1185">Reference proteome</keyword>
<reference evidence="1 2" key="1">
    <citation type="journal article" date="2018" name="Mol. Biol. Evol.">
        <title>Analysis of the draft genome of the red seaweed Gracilariopsis chorda provides insights into genome size evolution in Rhodophyta.</title>
        <authorList>
            <person name="Lee J."/>
            <person name="Yang E.C."/>
            <person name="Graf L."/>
            <person name="Yang J.H."/>
            <person name="Qiu H."/>
            <person name="Zel Zion U."/>
            <person name="Chan C.X."/>
            <person name="Stephens T.G."/>
            <person name="Weber A.P.M."/>
            <person name="Boo G.H."/>
            <person name="Boo S.M."/>
            <person name="Kim K.M."/>
            <person name="Shin Y."/>
            <person name="Jung M."/>
            <person name="Lee S.J."/>
            <person name="Yim H.S."/>
            <person name="Lee J.H."/>
            <person name="Bhattacharya D."/>
            <person name="Yoon H.S."/>
        </authorList>
    </citation>
    <scope>NUCLEOTIDE SEQUENCE [LARGE SCALE GENOMIC DNA]</scope>
    <source>
        <strain evidence="1 2">SKKU-2015</strain>
        <tissue evidence="1">Whole body</tissue>
    </source>
</reference>
<dbReference type="AlphaFoldDB" id="A0A2V3J3X1"/>